<evidence type="ECO:0000313" key="1">
    <source>
        <dbReference type="EMBL" id="CAA9199498.1"/>
    </source>
</evidence>
<gene>
    <name evidence="1" type="ORF">FLACOL7796_02751</name>
</gene>
<sequence length="137" mass="16170">MMDYLNLIKEKVNSFQWEDESSQYRFEFLNVSANGKKIKNIEENSFFKKYSIQKRLTLNETNNFSILYNTEKNKIYGEENIILNAPAFYGSYHIGLYMMIPILLALKKITFSVVMDDYSFSRKSQYENPAINPKTNV</sequence>
<name>A0ABN7EM26_9FLAO</name>
<dbReference type="Proteomes" id="UP000474567">
    <property type="component" value="Unassembled WGS sequence"/>
</dbReference>
<dbReference type="RefSeq" id="WP_173966689.1">
    <property type="nucleotide sequence ID" value="NZ_CADCST010000091.1"/>
</dbReference>
<reference evidence="1 2" key="1">
    <citation type="submission" date="2020-02" db="EMBL/GenBank/DDBJ databases">
        <authorList>
            <person name="Criscuolo A."/>
        </authorList>
    </citation>
    <scope>NUCLEOTIDE SEQUENCE [LARGE SCALE GENOMIC DNA]</scope>
    <source>
        <strain evidence="1">CECT7796</strain>
    </source>
</reference>
<keyword evidence="2" id="KW-1185">Reference proteome</keyword>
<accession>A0ABN7EM26</accession>
<comment type="caution">
    <text evidence="1">The sequence shown here is derived from an EMBL/GenBank/DDBJ whole genome shotgun (WGS) entry which is preliminary data.</text>
</comment>
<dbReference type="EMBL" id="CADCST010000091">
    <property type="protein sequence ID" value="CAA9199498.1"/>
    <property type="molecule type" value="Genomic_DNA"/>
</dbReference>
<organism evidence="1 2">
    <name type="scientific">Flavobacterium collinsii</name>
    <dbReference type="NCBI Taxonomy" id="1114861"/>
    <lineage>
        <taxon>Bacteria</taxon>
        <taxon>Pseudomonadati</taxon>
        <taxon>Bacteroidota</taxon>
        <taxon>Flavobacteriia</taxon>
        <taxon>Flavobacteriales</taxon>
        <taxon>Flavobacteriaceae</taxon>
        <taxon>Flavobacterium</taxon>
    </lineage>
</organism>
<proteinExistence type="predicted"/>
<evidence type="ECO:0000313" key="2">
    <source>
        <dbReference type="Proteomes" id="UP000474567"/>
    </source>
</evidence>
<protein>
    <submittedName>
        <fullName evidence="1">Uncharacterized protein</fullName>
    </submittedName>
</protein>